<dbReference type="EMBL" id="FNBC01000026">
    <property type="protein sequence ID" value="SDF12107.1"/>
    <property type="molecule type" value="Genomic_DNA"/>
</dbReference>
<proteinExistence type="inferred from homology"/>
<evidence type="ECO:0000256" key="8">
    <source>
        <dbReference type="ARBA" id="ARBA00032554"/>
    </source>
</evidence>
<dbReference type="EC" id="2.7.1.148" evidence="2 9"/>
<evidence type="ECO:0000256" key="9">
    <source>
        <dbReference type="HAMAP-Rule" id="MF_00061"/>
    </source>
</evidence>
<feature type="domain" description="GHMP kinase C-terminal" evidence="11">
    <location>
        <begin position="197"/>
        <end position="259"/>
    </location>
</feature>
<keyword evidence="13" id="KW-1185">Reference proteome</keyword>
<reference evidence="13" key="1">
    <citation type="submission" date="2016-10" db="EMBL/GenBank/DDBJ databases">
        <authorList>
            <person name="Varghese N."/>
            <person name="Submissions S."/>
        </authorList>
    </citation>
    <scope>NUCLEOTIDE SEQUENCE [LARGE SCALE GENOMIC DNA]</scope>
    <source>
        <strain evidence="13">CGMCC 1.6992</strain>
    </source>
</reference>
<keyword evidence="7 9" id="KW-0067">ATP-binding</keyword>
<evidence type="ECO:0000256" key="3">
    <source>
        <dbReference type="ARBA" id="ARBA00017473"/>
    </source>
</evidence>
<name>A0A1G7IHB7_9DEIN</name>
<dbReference type="OrthoDB" id="9809438at2"/>
<dbReference type="STRING" id="482827.SAMN04488243_12623"/>
<feature type="active site" evidence="9">
    <location>
        <position position="125"/>
    </location>
</feature>
<dbReference type="Gene3D" id="3.30.230.10">
    <property type="match status" value="1"/>
</dbReference>
<evidence type="ECO:0000259" key="10">
    <source>
        <dbReference type="Pfam" id="PF00288"/>
    </source>
</evidence>
<dbReference type="Gene3D" id="3.30.70.890">
    <property type="entry name" value="GHMP kinase, C-terminal domain"/>
    <property type="match status" value="1"/>
</dbReference>
<dbReference type="GO" id="GO:0019288">
    <property type="term" value="P:isopentenyl diphosphate biosynthetic process, methylerythritol 4-phosphate pathway"/>
    <property type="evidence" value="ECO:0007669"/>
    <property type="project" value="UniProtKB-UniRule"/>
</dbReference>
<evidence type="ECO:0000256" key="4">
    <source>
        <dbReference type="ARBA" id="ARBA00022679"/>
    </source>
</evidence>
<keyword evidence="5 9" id="KW-0547">Nucleotide-binding</keyword>
<evidence type="ECO:0000313" key="13">
    <source>
        <dbReference type="Proteomes" id="UP000199446"/>
    </source>
</evidence>
<dbReference type="InterPro" id="IPR013750">
    <property type="entry name" value="GHMP_kinase_C_dom"/>
</dbReference>
<comment type="pathway">
    <text evidence="9">Isoprenoid biosynthesis; isopentenyl diphosphate biosynthesis via DXP pathway; isopentenyl diphosphate from 1-deoxy-D-xylulose 5-phosphate: step 3/6.</text>
</comment>
<dbReference type="SUPFAM" id="SSF54211">
    <property type="entry name" value="Ribosomal protein S5 domain 2-like"/>
    <property type="match status" value="1"/>
</dbReference>
<dbReference type="Pfam" id="PF00288">
    <property type="entry name" value="GHMP_kinases_N"/>
    <property type="match status" value="1"/>
</dbReference>
<dbReference type="PIRSF" id="PIRSF010376">
    <property type="entry name" value="IspE"/>
    <property type="match status" value="1"/>
</dbReference>
<keyword evidence="4 9" id="KW-0808">Transferase</keyword>
<dbReference type="Pfam" id="PF08544">
    <property type="entry name" value="GHMP_kinases_C"/>
    <property type="match status" value="1"/>
</dbReference>
<dbReference type="SUPFAM" id="SSF55060">
    <property type="entry name" value="GHMP Kinase, C-terminal domain"/>
    <property type="match status" value="1"/>
</dbReference>
<dbReference type="InterPro" id="IPR006204">
    <property type="entry name" value="GHMP_kinase_N_dom"/>
</dbReference>
<dbReference type="GO" id="GO:0005524">
    <property type="term" value="F:ATP binding"/>
    <property type="evidence" value="ECO:0007669"/>
    <property type="project" value="UniProtKB-UniRule"/>
</dbReference>
<dbReference type="PANTHER" id="PTHR43527:SF2">
    <property type="entry name" value="4-DIPHOSPHOCYTIDYL-2-C-METHYL-D-ERYTHRITOL KINASE, CHLOROPLASTIC"/>
    <property type="match status" value="1"/>
</dbReference>
<dbReference type="InterPro" id="IPR020568">
    <property type="entry name" value="Ribosomal_Su5_D2-typ_SF"/>
</dbReference>
<evidence type="ECO:0000256" key="6">
    <source>
        <dbReference type="ARBA" id="ARBA00022777"/>
    </source>
</evidence>
<dbReference type="GO" id="GO:0050515">
    <property type="term" value="F:4-(cytidine 5'-diphospho)-2-C-methyl-D-erythritol kinase activity"/>
    <property type="evidence" value="ECO:0007669"/>
    <property type="project" value="UniProtKB-UniRule"/>
</dbReference>
<evidence type="ECO:0000259" key="11">
    <source>
        <dbReference type="Pfam" id="PF08544"/>
    </source>
</evidence>
<dbReference type="InterPro" id="IPR004424">
    <property type="entry name" value="IspE"/>
</dbReference>
<keyword evidence="6 9" id="KW-0418">Kinase</keyword>
<keyword evidence="9" id="KW-0414">Isoprene biosynthesis</keyword>
<comment type="catalytic activity">
    <reaction evidence="9">
        <text>4-CDP-2-C-methyl-D-erythritol + ATP = 4-CDP-2-C-methyl-D-erythritol 2-phosphate + ADP + H(+)</text>
        <dbReference type="Rhea" id="RHEA:18437"/>
        <dbReference type="ChEBI" id="CHEBI:15378"/>
        <dbReference type="ChEBI" id="CHEBI:30616"/>
        <dbReference type="ChEBI" id="CHEBI:57823"/>
        <dbReference type="ChEBI" id="CHEBI:57919"/>
        <dbReference type="ChEBI" id="CHEBI:456216"/>
        <dbReference type="EC" id="2.7.1.148"/>
    </reaction>
</comment>
<feature type="binding site" evidence="9">
    <location>
        <begin position="86"/>
        <end position="96"/>
    </location>
    <ligand>
        <name>ATP</name>
        <dbReference type="ChEBI" id="CHEBI:30616"/>
    </ligand>
</feature>
<protein>
    <recommendedName>
        <fullName evidence="3 9">4-diphosphocytidyl-2-C-methyl-D-erythritol kinase</fullName>
        <shortName evidence="9">CMK</shortName>
        <ecNumber evidence="2 9">2.7.1.148</ecNumber>
    </recommendedName>
    <alternativeName>
        <fullName evidence="8 9">4-(cytidine-5'-diphospho)-2-C-methyl-D-erythritol kinase</fullName>
    </alternativeName>
</protein>
<evidence type="ECO:0000313" key="12">
    <source>
        <dbReference type="EMBL" id="SDF12107.1"/>
    </source>
</evidence>
<dbReference type="PANTHER" id="PTHR43527">
    <property type="entry name" value="4-DIPHOSPHOCYTIDYL-2-C-METHYL-D-ERYTHRITOL KINASE, CHLOROPLASTIC"/>
    <property type="match status" value="1"/>
</dbReference>
<dbReference type="NCBIfam" id="TIGR00154">
    <property type="entry name" value="ispE"/>
    <property type="match status" value="1"/>
</dbReference>
<evidence type="ECO:0000256" key="2">
    <source>
        <dbReference type="ARBA" id="ARBA00012052"/>
    </source>
</evidence>
<evidence type="ECO:0000256" key="1">
    <source>
        <dbReference type="ARBA" id="ARBA00009684"/>
    </source>
</evidence>
<organism evidence="12 13">
    <name type="scientific">Thermus arciformis</name>
    <dbReference type="NCBI Taxonomy" id="482827"/>
    <lineage>
        <taxon>Bacteria</taxon>
        <taxon>Thermotogati</taxon>
        <taxon>Deinococcota</taxon>
        <taxon>Deinococci</taxon>
        <taxon>Thermales</taxon>
        <taxon>Thermaceae</taxon>
        <taxon>Thermus</taxon>
    </lineage>
</organism>
<sequence length="286" mass="30396">MERIAPGKVNLGLSLLGRRPDGYHELHTLFAALSFGDRLHLEPIPEGIAFRGRYGRRNLAYRAASAYLEKAGWPGGVRIVLEKNLPEGAGLGGGSSDAAQVLLALKALYPAEVDLFSLALSLGADVPFFLLGGVAEARGVGERLRPLALPPLPVVVFASGLRLLTPLVYREVKPHDFAPELPVEAILEALARGEEPPYWNSLEGPAFRLHPELQEVKARLRALGLKGVLLSGSGSAFFGLAEDEAHARRAVEALRRTGYARWGFLGGNHGAFAADGGPLPPSPGGA</sequence>
<dbReference type="GO" id="GO:0016114">
    <property type="term" value="P:terpenoid biosynthetic process"/>
    <property type="evidence" value="ECO:0007669"/>
    <property type="project" value="UniProtKB-UniRule"/>
</dbReference>
<gene>
    <name evidence="9" type="primary">ispE</name>
    <name evidence="12" type="ORF">SAMN04488243_12623</name>
</gene>
<dbReference type="InterPro" id="IPR036554">
    <property type="entry name" value="GHMP_kinase_C_sf"/>
</dbReference>
<dbReference type="Proteomes" id="UP000199446">
    <property type="component" value="Unassembled WGS sequence"/>
</dbReference>
<dbReference type="AlphaFoldDB" id="A0A1G7IHB7"/>
<dbReference type="HAMAP" id="MF_00061">
    <property type="entry name" value="IspE"/>
    <property type="match status" value="1"/>
</dbReference>
<dbReference type="UniPathway" id="UPA00056">
    <property type="reaction ID" value="UER00094"/>
</dbReference>
<feature type="active site" evidence="9">
    <location>
        <position position="8"/>
    </location>
</feature>
<evidence type="ECO:0000256" key="7">
    <source>
        <dbReference type="ARBA" id="ARBA00022840"/>
    </source>
</evidence>
<comment type="function">
    <text evidence="9">Catalyzes the phosphorylation of the position 2 hydroxy group of 4-diphosphocytidyl-2C-methyl-D-erythritol.</text>
</comment>
<dbReference type="RefSeq" id="WP_093008007.1">
    <property type="nucleotide sequence ID" value="NZ_FNBC01000026.1"/>
</dbReference>
<accession>A0A1G7IHB7</accession>
<evidence type="ECO:0000256" key="5">
    <source>
        <dbReference type="ARBA" id="ARBA00022741"/>
    </source>
</evidence>
<feature type="domain" description="GHMP kinase N-terminal" evidence="10">
    <location>
        <begin position="58"/>
        <end position="133"/>
    </location>
</feature>
<dbReference type="InterPro" id="IPR014721">
    <property type="entry name" value="Ribsml_uS5_D2-typ_fold_subgr"/>
</dbReference>
<comment type="similarity">
    <text evidence="1 9">Belongs to the GHMP kinase family. IspE subfamily.</text>
</comment>